<name>A0A1Y2IXL8_TRAC3</name>
<organism evidence="2 3">
    <name type="scientific">Trametes coccinea (strain BRFM310)</name>
    <name type="common">Pycnoporus coccineus</name>
    <dbReference type="NCBI Taxonomy" id="1353009"/>
    <lineage>
        <taxon>Eukaryota</taxon>
        <taxon>Fungi</taxon>
        <taxon>Dikarya</taxon>
        <taxon>Basidiomycota</taxon>
        <taxon>Agaricomycotina</taxon>
        <taxon>Agaricomycetes</taxon>
        <taxon>Polyporales</taxon>
        <taxon>Polyporaceae</taxon>
        <taxon>Trametes</taxon>
    </lineage>
</organism>
<feature type="region of interest" description="Disordered" evidence="1">
    <location>
        <begin position="218"/>
        <end position="257"/>
    </location>
</feature>
<protein>
    <submittedName>
        <fullName evidence="2">Uncharacterized protein</fullName>
    </submittedName>
</protein>
<proteinExistence type="predicted"/>
<keyword evidence="3" id="KW-1185">Reference proteome</keyword>
<reference evidence="2 3" key="1">
    <citation type="journal article" date="2015" name="Biotechnol. Biofuels">
        <title>Enhanced degradation of softwood versus hardwood by the white-rot fungus Pycnoporus coccineus.</title>
        <authorList>
            <person name="Couturier M."/>
            <person name="Navarro D."/>
            <person name="Chevret D."/>
            <person name="Henrissat B."/>
            <person name="Piumi F."/>
            <person name="Ruiz-Duenas F.J."/>
            <person name="Martinez A.T."/>
            <person name="Grigoriev I.V."/>
            <person name="Riley R."/>
            <person name="Lipzen A."/>
            <person name="Berrin J.G."/>
            <person name="Master E.R."/>
            <person name="Rosso M.N."/>
        </authorList>
    </citation>
    <scope>NUCLEOTIDE SEQUENCE [LARGE SCALE GENOMIC DNA]</scope>
    <source>
        <strain evidence="2 3">BRFM310</strain>
    </source>
</reference>
<dbReference type="EMBL" id="KZ084091">
    <property type="protein sequence ID" value="OSD05890.1"/>
    <property type="molecule type" value="Genomic_DNA"/>
</dbReference>
<evidence type="ECO:0000256" key="1">
    <source>
        <dbReference type="SAM" id="MobiDB-lite"/>
    </source>
</evidence>
<feature type="compositionally biased region" description="Polar residues" evidence="1">
    <location>
        <begin position="228"/>
        <end position="240"/>
    </location>
</feature>
<evidence type="ECO:0000313" key="2">
    <source>
        <dbReference type="EMBL" id="OSD05890.1"/>
    </source>
</evidence>
<sequence>MAVAERRSRPAGYRGISAVPGEWEYIRASRFEGPGSGQGERVISGRREDTAAHIYSARIRLDRMHTSSASLADFQWLFRVALRGRNPRSPGCPHTGIGDLDARMMYDVSLFQLAAASQARENTLQCLHTPYERRRACVSQSLRVGYDAPRRAKGTLCVMRIDNANVPPPTEGPVNCPGISSRVSFGLVHRRRDRFGRSYQLPGGKDPRRGCRQQRALTGLRTRRRSPSTEAVQSASNSKQGTRRAAQAPGRAANLSRDSTQLWGATRILAGLVPETKSRGGWFCADRTEQNELRRARGGAGCCSNVFVVERS</sequence>
<accession>A0A1Y2IXL8</accession>
<dbReference type="Proteomes" id="UP000193067">
    <property type="component" value="Unassembled WGS sequence"/>
</dbReference>
<gene>
    <name evidence="2" type="ORF">PYCCODRAFT_1052850</name>
</gene>
<evidence type="ECO:0000313" key="3">
    <source>
        <dbReference type="Proteomes" id="UP000193067"/>
    </source>
</evidence>
<dbReference type="AlphaFoldDB" id="A0A1Y2IXL8"/>